<evidence type="ECO:0000256" key="3">
    <source>
        <dbReference type="ARBA" id="ARBA00022842"/>
    </source>
</evidence>
<dbReference type="Pfam" id="PF03328">
    <property type="entry name" value="HpcH_HpaI"/>
    <property type="match status" value="1"/>
</dbReference>
<dbReference type="PIRSF" id="PIRSF015582">
    <property type="entry name" value="Cit_lyase_B"/>
    <property type="match status" value="1"/>
</dbReference>
<organism evidence="7 8">
    <name type="scientific">Nocardioides soli</name>
    <dbReference type="NCBI Taxonomy" id="1036020"/>
    <lineage>
        <taxon>Bacteria</taxon>
        <taxon>Bacillati</taxon>
        <taxon>Actinomycetota</taxon>
        <taxon>Actinomycetes</taxon>
        <taxon>Propionibacteriales</taxon>
        <taxon>Nocardioidaceae</taxon>
        <taxon>Nocardioides</taxon>
    </lineage>
</organism>
<dbReference type="Proteomes" id="UP000589626">
    <property type="component" value="Unassembled WGS sequence"/>
</dbReference>
<dbReference type="SUPFAM" id="SSF51621">
    <property type="entry name" value="Phosphoenolpyruvate/pyruvate domain"/>
    <property type="match status" value="1"/>
</dbReference>
<comment type="cofactor">
    <cofactor evidence="1">
        <name>Mg(2+)</name>
        <dbReference type="ChEBI" id="CHEBI:18420"/>
    </cofactor>
</comment>
<keyword evidence="8" id="KW-1185">Reference proteome</keyword>
<name>A0A7W4VTU7_9ACTN</name>
<dbReference type="RefSeq" id="WP_183591425.1">
    <property type="nucleotide sequence ID" value="NZ_JACHWR010000001.1"/>
</dbReference>
<evidence type="ECO:0000313" key="8">
    <source>
        <dbReference type="Proteomes" id="UP000589626"/>
    </source>
</evidence>
<dbReference type="PANTHER" id="PTHR32308:SF0">
    <property type="entry name" value="HPCH_HPAI ALDOLASE_CITRATE LYASE DOMAIN-CONTAINING PROTEIN"/>
    <property type="match status" value="1"/>
</dbReference>
<dbReference type="GO" id="GO:0008816">
    <property type="term" value="F:citryl-CoA lyase activity"/>
    <property type="evidence" value="ECO:0007669"/>
    <property type="project" value="UniProtKB-EC"/>
</dbReference>
<feature type="domain" description="HpcH/HpaI aldolase/citrate lyase" evidence="6">
    <location>
        <begin position="8"/>
        <end position="226"/>
    </location>
</feature>
<dbReference type="AlphaFoldDB" id="A0A7W4VTU7"/>
<dbReference type="GO" id="GO:0000287">
    <property type="term" value="F:magnesium ion binding"/>
    <property type="evidence" value="ECO:0007669"/>
    <property type="project" value="TreeGrafter"/>
</dbReference>
<dbReference type="PANTHER" id="PTHR32308">
    <property type="entry name" value="LYASE BETA SUBUNIT, PUTATIVE (AFU_ORTHOLOGUE AFUA_4G13030)-RELATED"/>
    <property type="match status" value="1"/>
</dbReference>
<keyword evidence="3 5" id="KW-0460">Magnesium</keyword>
<protein>
    <submittedName>
        <fullName evidence="7">Citrate lyase subunit beta/citryl-CoA lyase</fullName>
        <ecNumber evidence="7">4.1.3.34</ecNumber>
    </submittedName>
</protein>
<gene>
    <name evidence="7" type="ORF">FHU40_001336</name>
</gene>
<feature type="binding site" evidence="5">
    <location>
        <position position="157"/>
    </location>
    <ligand>
        <name>Mg(2+)</name>
        <dbReference type="ChEBI" id="CHEBI:18420"/>
    </ligand>
</feature>
<evidence type="ECO:0000256" key="4">
    <source>
        <dbReference type="PIRSR" id="PIRSR015582-1"/>
    </source>
</evidence>
<evidence type="ECO:0000256" key="1">
    <source>
        <dbReference type="ARBA" id="ARBA00001946"/>
    </source>
</evidence>
<feature type="binding site" evidence="4">
    <location>
        <position position="131"/>
    </location>
    <ligand>
        <name>substrate</name>
    </ligand>
</feature>
<dbReference type="EMBL" id="JACHWR010000001">
    <property type="protein sequence ID" value="MBB3041535.1"/>
    <property type="molecule type" value="Genomic_DNA"/>
</dbReference>
<keyword evidence="7" id="KW-0456">Lyase</keyword>
<accession>A0A7W4VTU7</accession>
<evidence type="ECO:0000256" key="2">
    <source>
        <dbReference type="ARBA" id="ARBA00022723"/>
    </source>
</evidence>
<reference evidence="7 8" key="1">
    <citation type="submission" date="2020-08" db="EMBL/GenBank/DDBJ databases">
        <title>Sequencing the genomes of 1000 actinobacteria strains.</title>
        <authorList>
            <person name="Klenk H.-P."/>
        </authorList>
    </citation>
    <scope>NUCLEOTIDE SEQUENCE [LARGE SCALE GENOMIC DNA]</scope>
    <source>
        <strain evidence="7 8">DSM 105498</strain>
    </source>
</reference>
<comment type="caution">
    <text evidence="7">The sequence shown here is derived from an EMBL/GenBank/DDBJ whole genome shotgun (WGS) entry which is preliminary data.</text>
</comment>
<feature type="binding site" evidence="5">
    <location>
        <position position="131"/>
    </location>
    <ligand>
        <name>Mg(2+)</name>
        <dbReference type="ChEBI" id="CHEBI:18420"/>
    </ligand>
</feature>
<dbReference type="InterPro" id="IPR040442">
    <property type="entry name" value="Pyrv_kinase-like_dom_sf"/>
</dbReference>
<dbReference type="EC" id="4.1.3.34" evidence="7"/>
<dbReference type="InterPro" id="IPR005000">
    <property type="entry name" value="Aldolase/citrate-lyase_domain"/>
</dbReference>
<proteinExistence type="predicted"/>
<evidence type="ECO:0000313" key="7">
    <source>
        <dbReference type="EMBL" id="MBB3041535.1"/>
    </source>
</evidence>
<evidence type="ECO:0000259" key="6">
    <source>
        <dbReference type="Pfam" id="PF03328"/>
    </source>
</evidence>
<keyword evidence="2 5" id="KW-0479">Metal-binding</keyword>
<evidence type="ECO:0000256" key="5">
    <source>
        <dbReference type="PIRSR" id="PIRSR015582-2"/>
    </source>
</evidence>
<dbReference type="InterPro" id="IPR015813">
    <property type="entry name" value="Pyrv/PenolPyrv_kinase-like_dom"/>
</dbReference>
<dbReference type="GO" id="GO:0006107">
    <property type="term" value="P:oxaloacetate metabolic process"/>
    <property type="evidence" value="ECO:0007669"/>
    <property type="project" value="TreeGrafter"/>
</dbReference>
<feature type="binding site" evidence="4">
    <location>
        <position position="71"/>
    </location>
    <ligand>
        <name>substrate</name>
    </ligand>
</feature>
<dbReference type="Gene3D" id="3.20.20.60">
    <property type="entry name" value="Phosphoenolpyruvate-binding domains"/>
    <property type="match status" value="1"/>
</dbReference>
<sequence length="289" mass="30477">MEPRAAVRSHLYVPGDRPELFARALQRGADALILDLEDAVAWPRKQRAREAVAEFVAGHAVSDDPTQLWVRVNAESWRDDVTAVVAPGLSGLCLAKTPGAAYVAAVAALLDELEDARGLDVGAVALSPLLEDAAAVLAAPAIAAASRVARLQVGEVDLAADCGIEPGADGAELAWVRGQVVLASAAARIEAPVGPVTTDFTDLDALRSSTDALRRMGYGSRACIHPAQVTVVNDVFTPRPDEIDRAREIVDRFERAEQAGDGVLLDADGRMIDLAVVRNARRVLARAGS</sequence>
<dbReference type="InterPro" id="IPR011206">
    <property type="entry name" value="Citrate_lyase_beta/mcl1/mcl2"/>
</dbReference>